<dbReference type="InterPro" id="IPR002933">
    <property type="entry name" value="Peptidase_M20"/>
</dbReference>
<keyword evidence="2" id="KW-0862">Zinc</keyword>
<proteinExistence type="predicted"/>
<dbReference type="Gene3D" id="3.40.630.10">
    <property type="entry name" value="Zn peptidases"/>
    <property type="match status" value="1"/>
</dbReference>
<dbReference type="GO" id="GO:0016787">
    <property type="term" value="F:hydrolase activity"/>
    <property type="evidence" value="ECO:0007669"/>
    <property type="project" value="UniProtKB-KW"/>
</dbReference>
<protein>
    <submittedName>
        <fullName evidence="3">Peptidase M20</fullName>
    </submittedName>
</protein>
<dbReference type="PROSITE" id="PS00759">
    <property type="entry name" value="ARGE_DAPE_CPG2_2"/>
    <property type="match status" value="1"/>
</dbReference>
<accession>A0A8J2VC84</accession>
<organism evidence="3 4">
    <name type="scientific">Marinithermofilum abyssi</name>
    <dbReference type="NCBI Taxonomy" id="1571185"/>
    <lineage>
        <taxon>Bacteria</taxon>
        <taxon>Bacillati</taxon>
        <taxon>Bacillota</taxon>
        <taxon>Bacilli</taxon>
        <taxon>Bacillales</taxon>
        <taxon>Thermoactinomycetaceae</taxon>
        <taxon>Marinithermofilum</taxon>
    </lineage>
</organism>
<keyword evidence="1" id="KW-0378">Hydrolase</keyword>
<dbReference type="PANTHER" id="PTHR43808:SF27">
    <property type="entry name" value="PROTEIN ROCB"/>
    <property type="match status" value="1"/>
</dbReference>
<comment type="caution">
    <text evidence="3">The sequence shown here is derived from an EMBL/GenBank/DDBJ whole genome shotgun (WGS) entry which is preliminary data.</text>
</comment>
<dbReference type="EMBL" id="BMHQ01000009">
    <property type="protein sequence ID" value="GGE23230.1"/>
    <property type="molecule type" value="Genomic_DNA"/>
</dbReference>
<dbReference type="PIRSF" id="PIRSF010386">
    <property type="entry name" value="RocB"/>
    <property type="match status" value="1"/>
</dbReference>
<gene>
    <name evidence="3" type="primary">rocB</name>
    <name evidence="3" type="ORF">GCM10011571_26660</name>
</gene>
<name>A0A8J2VC84_9BACL</name>
<evidence type="ECO:0000256" key="2">
    <source>
        <dbReference type="ARBA" id="ARBA00022833"/>
    </source>
</evidence>
<dbReference type="Proteomes" id="UP000625210">
    <property type="component" value="Unassembled WGS sequence"/>
</dbReference>
<dbReference type="InterPro" id="IPR001261">
    <property type="entry name" value="ArgE/DapE_CS"/>
</dbReference>
<evidence type="ECO:0000256" key="1">
    <source>
        <dbReference type="ARBA" id="ARBA00022801"/>
    </source>
</evidence>
<dbReference type="Pfam" id="PF01546">
    <property type="entry name" value="Peptidase_M20"/>
    <property type="match status" value="1"/>
</dbReference>
<evidence type="ECO:0000313" key="3">
    <source>
        <dbReference type="EMBL" id="GGE23230.1"/>
    </source>
</evidence>
<dbReference type="PANTHER" id="PTHR43808">
    <property type="entry name" value="ACETYLORNITHINE DEACETYLASE"/>
    <property type="match status" value="1"/>
</dbReference>
<keyword evidence="4" id="KW-1185">Reference proteome</keyword>
<dbReference type="RefSeq" id="WP_188648382.1">
    <property type="nucleotide sequence ID" value="NZ_BMHQ01000009.1"/>
</dbReference>
<dbReference type="AlphaFoldDB" id="A0A8J2VC84"/>
<reference evidence="3" key="1">
    <citation type="journal article" date="2014" name="Int. J. Syst. Evol. Microbiol.">
        <title>Complete genome sequence of Corynebacterium casei LMG S-19264T (=DSM 44701T), isolated from a smear-ripened cheese.</title>
        <authorList>
            <consortium name="US DOE Joint Genome Institute (JGI-PGF)"/>
            <person name="Walter F."/>
            <person name="Albersmeier A."/>
            <person name="Kalinowski J."/>
            <person name="Ruckert C."/>
        </authorList>
    </citation>
    <scope>NUCLEOTIDE SEQUENCE</scope>
    <source>
        <strain evidence="3">CGMCC 1.15179</strain>
    </source>
</reference>
<dbReference type="SUPFAM" id="SSF53187">
    <property type="entry name" value="Zn-dependent exopeptidases"/>
    <property type="match status" value="1"/>
</dbReference>
<sequence length="560" mass="65013">MLNFREEVLELTKMLVQHPSIVGTVGERDIAYTIYDYLQQIPYFQKHPSHLRLSQTEGDEKERYNVLALVKGEDGNHEETVILMGHLDTVGIEDYGKWKPWAFSPDELMERWKNSKVKTQVRRDLEQGEWLCGRGSVDMKSGVACNMALIRHFAEHPEELKGNVVLLVECDEEDNSHGILSALKDFQYWAQQQNLTYVAAINTDYTAPRYEGDPHRYVYLGTVGKLLPSFFIAGKETHVGQAFEGFDPNLIAAELTARLDYNPDFCDEMFGEVTLPPVSLKQTDLKMKYDVQTSLAAFVYYNFFVYSWSPKDVLERLKEVAVRAFEQAHTKFQARYRQYCELSGDPYQPEEFEPRVYTYEEFFQECKKAHGAEFENGMRHFAMNLLNEEELDLRLFSCRMVEEMWSWAEDKSPAIILFYSSIYIPRIVLNEGEDRDLRLIEAVNRAVDEVQPYYDQPIQVRKFFPYISDMSFVAISDDEEGIQAYERNMPALGTKHKMDLEAIRALDVPVVNIGPYGMDAHKQWERVEVPYSMQIVPNLNYRVIRHVLENRGPKPSTSSS</sequence>
<reference evidence="3" key="2">
    <citation type="submission" date="2020-09" db="EMBL/GenBank/DDBJ databases">
        <authorList>
            <person name="Sun Q."/>
            <person name="Zhou Y."/>
        </authorList>
    </citation>
    <scope>NUCLEOTIDE SEQUENCE</scope>
    <source>
        <strain evidence="3">CGMCC 1.15179</strain>
    </source>
</reference>
<dbReference type="InterPro" id="IPR050072">
    <property type="entry name" value="Peptidase_M20A"/>
</dbReference>
<dbReference type="InterPro" id="IPR012166">
    <property type="entry name" value="Uncharacterised_RocB"/>
</dbReference>
<evidence type="ECO:0000313" key="4">
    <source>
        <dbReference type="Proteomes" id="UP000625210"/>
    </source>
</evidence>